<protein>
    <submittedName>
        <fullName evidence="2">Uncharacterized protein</fullName>
    </submittedName>
</protein>
<sequence length="95" mass="10506">MNNTHVNNTHSIGPVILGIFTIITPVVIYFSSLSLILEIIGYLGCLVFNSIALKVSNEEIEKSNNENSDDLAYTSKRLSLLGMFILLLFMVGMII</sequence>
<feature type="transmembrane region" description="Helical" evidence="1">
    <location>
        <begin position="12"/>
        <end position="33"/>
    </location>
</feature>
<proteinExistence type="predicted"/>
<evidence type="ECO:0000256" key="1">
    <source>
        <dbReference type="SAM" id="Phobius"/>
    </source>
</evidence>
<dbReference type="AlphaFoldDB" id="A0A1E5LHK0"/>
<evidence type="ECO:0000313" key="3">
    <source>
        <dbReference type="Proteomes" id="UP000095209"/>
    </source>
</evidence>
<comment type="caution">
    <text evidence="2">The sequence shown here is derived from an EMBL/GenBank/DDBJ whole genome shotgun (WGS) entry which is preliminary data.</text>
</comment>
<dbReference type="RefSeq" id="WP_069716448.1">
    <property type="nucleotide sequence ID" value="NZ_MJEH01000011.1"/>
</dbReference>
<dbReference type="Proteomes" id="UP000095209">
    <property type="component" value="Unassembled WGS sequence"/>
</dbReference>
<feature type="transmembrane region" description="Helical" evidence="1">
    <location>
        <begin position="78"/>
        <end position="94"/>
    </location>
</feature>
<keyword evidence="1" id="KW-1133">Transmembrane helix</keyword>
<accession>A0A1E5LHK0</accession>
<keyword evidence="1" id="KW-0472">Membrane</keyword>
<name>A0A1E5LHK0_9BACI</name>
<dbReference type="EMBL" id="MJEH01000011">
    <property type="protein sequence ID" value="OEH93545.1"/>
    <property type="molecule type" value="Genomic_DNA"/>
</dbReference>
<keyword evidence="3" id="KW-1185">Reference proteome</keyword>
<gene>
    <name evidence="2" type="ORF">BFG57_00720</name>
</gene>
<keyword evidence="1" id="KW-0812">Transmembrane</keyword>
<evidence type="ECO:0000313" key="2">
    <source>
        <dbReference type="EMBL" id="OEH93545.1"/>
    </source>
</evidence>
<organism evidence="2 3">
    <name type="scientific">Bacillus solimangrovi</name>
    <dbReference type="NCBI Taxonomy" id="1305675"/>
    <lineage>
        <taxon>Bacteria</taxon>
        <taxon>Bacillati</taxon>
        <taxon>Bacillota</taxon>
        <taxon>Bacilli</taxon>
        <taxon>Bacillales</taxon>
        <taxon>Bacillaceae</taxon>
        <taxon>Bacillus</taxon>
    </lineage>
</organism>
<reference evidence="2 3" key="1">
    <citation type="submission" date="2016-08" db="EMBL/GenBank/DDBJ databases">
        <title>Genome of Bacillus solimangrovi GH2-4.</title>
        <authorList>
            <person name="Lim S."/>
            <person name="Kim B.-C."/>
        </authorList>
    </citation>
    <scope>NUCLEOTIDE SEQUENCE [LARGE SCALE GENOMIC DNA]</scope>
    <source>
        <strain evidence="2 3">GH2-4</strain>
    </source>
</reference>